<dbReference type="Pfam" id="PF13483">
    <property type="entry name" value="Lactamase_B_3"/>
    <property type="match status" value="1"/>
</dbReference>
<evidence type="ECO:0000313" key="1">
    <source>
        <dbReference type="EMBL" id="KAI3430563.1"/>
    </source>
</evidence>
<reference evidence="1" key="2">
    <citation type="submission" date="2020-11" db="EMBL/GenBank/DDBJ databases">
        <authorList>
            <person name="Cecchin M."/>
            <person name="Marcolungo L."/>
            <person name="Rossato M."/>
            <person name="Girolomoni L."/>
            <person name="Cosentino E."/>
            <person name="Cuine S."/>
            <person name="Li-Beisson Y."/>
            <person name="Delledonne M."/>
            <person name="Ballottari M."/>
        </authorList>
    </citation>
    <scope>NUCLEOTIDE SEQUENCE</scope>
    <source>
        <strain evidence="1">211/11P</strain>
        <tissue evidence="1">Whole cell</tissue>
    </source>
</reference>
<reference evidence="1" key="1">
    <citation type="journal article" date="2019" name="Plant J.">
        <title>Chlorella vulgaris genome assembly and annotation reveals the molecular basis for metabolic acclimation to high light conditions.</title>
        <authorList>
            <person name="Cecchin M."/>
            <person name="Marcolungo L."/>
            <person name="Rossato M."/>
            <person name="Girolomoni L."/>
            <person name="Cosentino E."/>
            <person name="Cuine S."/>
            <person name="Li-Beisson Y."/>
            <person name="Delledonne M."/>
            <person name="Ballottari M."/>
        </authorList>
    </citation>
    <scope>NUCLEOTIDE SEQUENCE</scope>
    <source>
        <strain evidence="1">211/11P</strain>
    </source>
</reference>
<dbReference type="OrthoDB" id="332863at2759"/>
<proteinExistence type="predicted"/>
<sequence>MKLSFTVEPLTRVLTRSSRRSETTATTLHRQQLHRMAHRTNSVAAASAVEALGSAADSPPATASASSTPAAASAPCASSLTYTSYEGNSFAVEFPNSGVNVLVDPWLVGKLSFGGLEFIYAGSKRVAHPDSIDVDALARGTDLLVLTQGIDDHAHKPTLKRLPKTLPVVASASGAAVARSLGFRSVTTLDHGQTLTLLDGRLTIQGTAGALVGPPWSKRELGVVLRENLEGGGRGASLYYEPHADYQPDSVEQAVAKGGPVDVVVSPPCSQSLFGYPLVKGSTDSVALLRMLKPKAFVPLMNAEIDQAGPLSKLVTETGSTEQLQKELAAEAGLSGIRVCVPVPAQPLSVEL</sequence>
<dbReference type="Proteomes" id="UP001055712">
    <property type="component" value="Unassembled WGS sequence"/>
</dbReference>
<gene>
    <name evidence="1" type="ORF">D9Q98_005156</name>
</gene>
<protein>
    <submittedName>
        <fullName evidence="1">Uncharacterized protein</fullName>
    </submittedName>
</protein>
<dbReference type="EMBL" id="SIDB01000007">
    <property type="protein sequence ID" value="KAI3430563.1"/>
    <property type="molecule type" value="Genomic_DNA"/>
</dbReference>
<dbReference type="Gene3D" id="3.60.15.10">
    <property type="entry name" value="Ribonuclease Z/Hydroxyacylglutathione hydrolase-like"/>
    <property type="match status" value="1"/>
</dbReference>
<dbReference type="PANTHER" id="PTHR36142:SF2">
    <property type="entry name" value="METALLO-HYDROLASE_OXIDOREDUCTASE SUPERFAMILY PROTEIN"/>
    <property type="match status" value="1"/>
</dbReference>
<keyword evidence="2" id="KW-1185">Reference proteome</keyword>
<dbReference type="InterPro" id="IPR036866">
    <property type="entry name" value="RibonucZ/Hydroxyglut_hydro"/>
</dbReference>
<dbReference type="AlphaFoldDB" id="A0A9D4TNX5"/>
<evidence type="ECO:0000313" key="2">
    <source>
        <dbReference type="Proteomes" id="UP001055712"/>
    </source>
</evidence>
<accession>A0A9D4TNX5</accession>
<dbReference type="PANTHER" id="PTHR36142">
    <property type="entry name" value="METALLO-HYDROLASE/OXIDOREDUCTASE SUPERFAMILY PROTEIN"/>
    <property type="match status" value="1"/>
</dbReference>
<organism evidence="1 2">
    <name type="scientific">Chlorella vulgaris</name>
    <name type="common">Green alga</name>
    <dbReference type="NCBI Taxonomy" id="3077"/>
    <lineage>
        <taxon>Eukaryota</taxon>
        <taxon>Viridiplantae</taxon>
        <taxon>Chlorophyta</taxon>
        <taxon>core chlorophytes</taxon>
        <taxon>Trebouxiophyceae</taxon>
        <taxon>Chlorellales</taxon>
        <taxon>Chlorellaceae</taxon>
        <taxon>Chlorella clade</taxon>
        <taxon>Chlorella</taxon>
    </lineage>
</organism>
<comment type="caution">
    <text evidence="1">The sequence shown here is derived from an EMBL/GenBank/DDBJ whole genome shotgun (WGS) entry which is preliminary data.</text>
</comment>
<name>A0A9D4TNX5_CHLVU</name>